<sequence>MRIAIFSDTYSPQVNGVARTLTRLVSHLEKRNVEYQLFIPDQLEHTDPFKSNIHSFTSFPFFLYPECRVAWPNMLRLKKELLAFNPTVLHVTTPFNLGLAGVHLSKKYHIPLVGSYHTHFDHYLQYYKLTFLSDLMWSYLRWFYADCKKVLVPSIETKLHLASKKFDHLDIWSRGVDCQQFSPSKKEGYLYDLYNIEQKFVLLYVGRMAPEKDLAAMKRIMRQLPKEICEQVHWIYVGDGPMLSEMKSEFQCDQVTFTGYLNGEALSALYALADLFIFPSQTETFGNVVLEALASGTPAIVADKGGVREIVEHEKTGMICKSGNAESFVQAITKLLYSPSQRLEMGFAARTYALSQSWDSIFDGLLSDYKKLSIGSLDKRSLA</sequence>
<accession>A0AAJ2NPE7</accession>
<organism evidence="3 4">
    <name type="scientific">Alkalihalophilus pseudofirmus</name>
    <name type="common">Bacillus pseudofirmus</name>
    <dbReference type="NCBI Taxonomy" id="79885"/>
    <lineage>
        <taxon>Bacteria</taxon>
        <taxon>Bacillati</taxon>
        <taxon>Bacillota</taxon>
        <taxon>Bacilli</taxon>
        <taxon>Bacillales</taxon>
        <taxon>Bacillaceae</taxon>
        <taxon>Alkalihalophilus</taxon>
    </lineage>
</organism>
<dbReference type="InterPro" id="IPR050194">
    <property type="entry name" value="Glycosyltransferase_grp1"/>
</dbReference>
<evidence type="ECO:0000259" key="1">
    <source>
        <dbReference type="Pfam" id="PF00534"/>
    </source>
</evidence>
<dbReference type="CDD" id="cd03814">
    <property type="entry name" value="GT4-like"/>
    <property type="match status" value="1"/>
</dbReference>
<keyword evidence="3" id="KW-0808">Transferase</keyword>
<proteinExistence type="predicted"/>
<dbReference type="PANTHER" id="PTHR45947:SF3">
    <property type="entry name" value="SULFOQUINOVOSYL TRANSFERASE SQD2"/>
    <property type="match status" value="1"/>
</dbReference>
<dbReference type="EC" id="2.4.-.-" evidence="3"/>
<name>A0AAJ2NPE7_ALKPS</name>
<dbReference type="Pfam" id="PF13439">
    <property type="entry name" value="Glyco_transf_4"/>
    <property type="match status" value="1"/>
</dbReference>
<evidence type="ECO:0000259" key="2">
    <source>
        <dbReference type="Pfam" id="PF13439"/>
    </source>
</evidence>
<keyword evidence="3" id="KW-0328">Glycosyltransferase</keyword>
<dbReference type="GO" id="GO:0016758">
    <property type="term" value="F:hexosyltransferase activity"/>
    <property type="evidence" value="ECO:0007669"/>
    <property type="project" value="TreeGrafter"/>
</dbReference>
<gene>
    <name evidence="3" type="ORF">RYX45_12605</name>
</gene>
<feature type="domain" description="Glycosyltransferase subfamily 4-like N-terminal" evidence="2">
    <location>
        <begin position="14"/>
        <end position="179"/>
    </location>
</feature>
<dbReference type="EMBL" id="JAWJAY010000002">
    <property type="protein sequence ID" value="MDV2886023.1"/>
    <property type="molecule type" value="Genomic_DNA"/>
</dbReference>
<dbReference type="InterPro" id="IPR028098">
    <property type="entry name" value="Glyco_trans_4-like_N"/>
</dbReference>
<feature type="domain" description="Glycosyl transferase family 1" evidence="1">
    <location>
        <begin position="197"/>
        <end position="350"/>
    </location>
</feature>
<dbReference type="PANTHER" id="PTHR45947">
    <property type="entry name" value="SULFOQUINOVOSYL TRANSFERASE SQD2"/>
    <property type="match status" value="1"/>
</dbReference>
<dbReference type="Proteomes" id="UP001285636">
    <property type="component" value="Unassembled WGS sequence"/>
</dbReference>
<dbReference type="AlphaFoldDB" id="A0AAJ2NPE7"/>
<dbReference type="SUPFAM" id="SSF53756">
    <property type="entry name" value="UDP-Glycosyltransferase/glycogen phosphorylase"/>
    <property type="match status" value="1"/>
</dbReference>
<dbReference type="Gene3D" id="3.40.50.2000">
    <property type="entry name" value="Glycogen Phosphorylase B"/>
    <property type="match status" value="2"/>
</dbReference>
<reference evidence="3" key="1">
    <citation type="submission" date="2023-10" db="EMBL/GenBank/DDBJ databases">
        <title>Screening of Alkalihalophilus pseudofirmusBZ-TG-HK211 and Its Alleviation of Salt Stress on Rapeseed Growth.</title>
        <authorList>
            <person name="Zhao B."/>
            <person name="Guo T."/>
        </authorList>
    </citation>
    <scope>NUCLEOTIDE SEQUENCE</scope>
    <source>
        <strain evidence="3">BZ-TG-HK211</strain>
    </source>
</reference>
<dbReference type="RefSeq" id="WP_323466925.1">
    <property type="nucleotide sequence ID" value="NZ_CP144224.1"/>
</dbReference>
<dbReference type="InterPro" id="IPR001296">
    <property type="entry name" value="Glyco_trans_1"/>
</dbReference>
<evidence type="ECO:0000313" key="4">
    <source>
        <dbReference type="Proteomes" id="UP001285636"/>
    </source>
</evidence>
<protein>
    <submittedName>
        <fullName evidence="3">Glycosyltransferase family 1 protein</fullName>
        <ecNumber evidence="3">2.4.-.-</ecNumber>
    </submittedName>
</protein>
<comment type="caution">
    <text evidence="3">The sequence shown here is derived from an EMBL/GenBank/DDBJ whole genome shotgun (WGS) entry which is preliminary data.</text>
</comment>
<dbReference type="Pfam" id="PF00534">
    <property type="entry name" value="Glycos_transf_1"/>
    <property type="match status" value="1"/>
</dbReference>
<evidence type="ECO:0000313" key="3">
    <source>
        <dbReference type="EMBL" id="MDV2886023.1"/>
    </source>
</evidence>